<feature type="transmembrane region" description="Helical" evidence="1">
    <location>
        <begin position="118"/>
        <end position="137"/>
    </location>
</feature>
<sequence length="456" mass="45202">MDTATQAPLLIPITVAYGRRTVDVSVPSQMILAELAPTLAKAFGEAAPSLEHPITITTGQQELAYGQSLAAQRIRPGATLTLAQEQDPAPARIYDDPVEAIGDQVESTVTPWTSASSVNLATGVSTALLVLTALLVATSGQSIAAALVAGFAALIATGLASVVARDNAVGGLALAHTAPLLGGAAAVSFADATSPGGAWITGGIVIAIASIAAFALPGPLRISAIAPAVAGIALTLIGFSTLAFPTTPSGPAALITLVLAVILLLAPALVVSRPQTLDVAATSATQGGGLRAATVAPRFKAARVAALSVAAGAAAALPLTSALTVFGLSLQHGPAPSGAARAPMELQADPWGVALVATVGLVLTLTARNQRSRSEVLIHTATGAGLIAFACFGAAATLPGAVPVAAAAGLVASFLLLSFAVVSPRARPTLSRLAGALQLIGLVGAFPLVIMCWELF</sequence>
<reference evidence="2 3" key="1">
    <citation type="submission" date="2016-09" db="EMBL/GenBank/DDBJ databases">
        <title>Complete genome sequence of Actinomyces hongkongensis HKU8.</title>
        <authorList>
            <person name="Gao Y.-X."/>
            <person name="Zhou Y.-Y."/>
            <person name="Xie Y."/>
            <person name="Wang M."/>
            <person name="Wang S.-J."/>
            <person name="Shen S.-G."/>
        </authorList>
    </citation>
    <scope>NUCLEOTIDE SEQUENCE [LARGE SCALE GENOMIC DNA]</scope>
    <source>
        <strain evidence="2 3">HKU8</strain>
    </source>
</reference>
<keyword evidence="1" id="KW-0812">Transmembrane</keyword>
<feature type="transmembrane region" description="Helical" evidence="1">
    <location>
        <begin position="376"/>
        <end position="395"/>
    </location>
</feature>
<dbReference type="Pfam" id="PF08817">
    <property type="entry name" value="YukD"/>
    <property type="match status" value="1"/>
</dbReference>
<keyword evidence="1" id="KW-1133">Transmembrane helix</keyword>
<evidence type="ECO:0000256" key="1">
    <source>
        <dbReference type="SAM" id="Phobius"/>
    </source>
</evidence>
<organism evidence="2 3">
    <name type="scientific">Pauljensenia hongkongensis</name>
    <dbReference type="NCBI Taxonomy" id="178339"/>
    <lineage>
        <taxon>Bacteria</taxon>
        <taxon>Bacillati</taxon>
        <taxon>Actinomycetota</taxon>
        <taxon>Actinomycetes</taxon>
        <taxon>Actinomycetales</taxon>
        <taxon>Actinomycetaceae</taxon>
        <taxon>Pauljensenia</taxon>
    </lineage>
</organism>
<keyword evidence="3" id="KW-1185">Reference proteome</keyword>
<evidence type="ECO:0000313" key="3">
    <source>
        <dbReference type="Proteomes" id="UP000095214"/>
    </source>
</evidence>
<name>A0A1D8B3U1_9ACTO</name>
<feature type="transmembrane region" description="Helical" evidence="1">
    <location>
        <begin position="196"/>
        <end position="217"/>
    </location>
</feature>
<dbReference type="KEGG" id="phon:BH719_08065"/>
<protein>
    <submittedName>
        <fullName evidence="2">Secretion protein</fullName>
    </submittedName>
</protein>
<feature type="transmembrane region" description="Helical" evidence="1">
    <location>
        <begin position="143"/>
        <end position="164"/>
    </location>
</feature>
<dbReference type="Gene3D" id="3.10.20.90">
    <property type="entry name" value="Phosphatidylinositol 3-kinase Catalytic Subunit, Chain A, domain 1"/>
    <property type="match status" value="1"/>
</dbReference>
<dbReference type="InterPro" id="IPR024962">
    <property type="entry name" value="YukD-like"/>
</dbReference>
<dbReference type="OrthoDB" id="3250966at2"/>
<gene>
    <name evidence="2" type="ORF">BH719_08065</name>
</gene>
<keyword evidence="1" id="KW-0472">Membrane</keyword>
<dbReference type="RefSeq" id="WP_009744339.1">
    <property type="nucleotide sequence ID" value="NZ_CP017298.1"/>
</dbReference>
<feature type="transmembrane region" description="Helical" evidence="1">
    <location>
        <begin position="401"/>
        <end position="421"/>
    </location>
</feature>
<dbReference type="STRING" id="178339.BH719_08065"/>
<dbReference type="AlphaFoldDB" id="A0A1D8B3U1"/>
<accession>A0A1D8B3U1</accession>
<dbReference type="EMBL" id="CP017298">
    <property type="protein sequence ID" value="AOS47802.1"/>
    <property type="molecule type" value="Genomic_DNA"/>
</dbReference>
<evidence type="ECO:0000313" key="2">
    <source>
        <dbReference type="EMBL" id="AOS47802.1"/>
    </source>
</evidence>
<feature type="transmembrane region" description="Helical" evidence="1">
    <location>
        <begin position="433"/>
        <end position="453"/>
    </location>
</feature>
<feature type="transmembrane region" description="Helical" evidence="1">
    <location>
        <begin position="224"/>
        <end position="244"/>
    </location>
</feature>
<proteinExistence type="predicted"/>
<dbReference type="Proteomes" id="UP000095214">
    <property type="component" value="Chromosome"/>
</dbReference>
<feature type="transmembrane region" description="Helical" evidence="1">
    <location>
        <begin position="250"/>
        <end position="271"/>
    </location>
</feature>
<feature type="transmembrane region" description="Helical" evidence="1">
    <location>
        <begin position="350"/>
        <end position="367"/>
    </location>
</feature>
<feature type="transmembrane region" description="Helical" evidence="1">
    <location>
        <begin position="304"/>
        <end position="330"/>
    </location>
</feature>
<feature type="transmembrane region" description="Helical" evidence="1">
    <location>
        <begin position="171"/>
        <end position="190"/>
    </location>
</feature>